<keyword evidence="3" id="KW-0732">Signal</keyword>
<dbReference type="CDD" id="cd13426">
    <property type="entry name" value="Peptidase_G1"/>
    <property type="match status" value="1"/>
</dbReference>
<dbReference type="GO" id="GO:0070007">
    <property type="term" value="F:glutamic-type endopeptidase activity"/>
    <property type="evidence" value="ECO:0007669"/>
    <property type="project" value="InterPro"/>
</dbReference>
<dbReference type="InterPro" id="IPR013320">
    <property type="entry name" value="ConA-like_dom_sf"/>
</dbReference>
<dbReference type="InterPro" id="IPR038656">
    <property type="entry name" value="Peptidase_G1_sf"/>
</dbReference>
<dbReference type="GO" id="GO:0006508">
    <property type="term" value="P:proteolysis"/>
    <property type="evidence" value="ECO:0007669"/>
    <property type="project" value="InterPro"/>
</dbReference>
<reference evidence="4" key="2">
    <citation type="submission" date="2023-06" db="EMBL/GenBank/DDBJ databases">
        <authorList>
            <consortium name="Lawrence Berkeley National Laboratory"/>
            <person name="Haridas S."/>
            <person name="Hensen N."/>
            <person name="Bonometti L."/>
            <person name="Westerberg I."/>
            <person name="Brannstrom I.O."/>
            <person name="Guillou S."/>
            <person name="Cros-Aarteil S."/>
            <person name="Calhoun S."/>
            <person name="Kuo A."/>
            <person name="Mondo S."/>
            <person name="Pangilinan J."/>
            <person name="Riley R."/>
            <person name="Labutti K."/>
            <person name="Andreopoulos B."/>
            <person name="Lipzen A."/>
            <person name="Chen C."/>
            <person name="Yanf M."/>
            <person name="Daum C."/>
            <person name="Ng V."/>
            <person name="Clum A."/>
            <person name="Steindorff A."/>
            <person name="Ohm R."/>
            <person name="Martin F."/>
            <person name="Silar P."/>
            <person name="Natvig D."/>
            <person name="Lalanne C."/>
            <person name="Gautier V."/>
            <person name="Ament-Velasquez S.L."/>
            <person name="Kruys A."/>
            <person name="Hutchinson M.I."/>
            <person name="Powell A.J."/>
            <person name="Barry K."/>
            <person name="Miller A.N."/>
            <person name="Grigoriev I.V."/>
            <person name="Debuchy R."/>
            <person name="Gladieux P."/>
            <person name="Thoren M.H."/>
            <person name="Johannesson H."/>
        </authorList>
    </citation>
    <scope>NUCLEOTIDE SEQUENCE</scope>
    <source>
        <strain evidence="4">SMH4131-1</strain>
    </source>
</reference>
<sequence>MWSSFRSFILGLVVARSVVAELSFVATARQGGRVVKISDSDFVPTVPRRHRNHGPPSNTTVSTNSTMSRRSDPVSYSGNWCGASQHSTSSDQITNIFGYFTVPDLTLRKGIAAPQFAAAWLGIDGASCRKSLLQAGVTTVVNSNGGQSASAWWEWYPEASYNIKGLPVKPGEWVSVNITASSLTTGKIIITNVNQGFSMSINITNGPPLCRTDAEWVVEDFYDADGQVAFASFNDVWFEETVATTVRKNKLTLKNATMVSLKNDTGAVTCMSERYDDTNFVAWSV</sequence>
<dbReference type="PANTHER" id="PTHR37536">
    <property type="entry name" value="PUTATIVE (AFU_ORTHOLOGUE AFUA_3G02970)-RELATED"/>
    <property type="match status" value="1"/>
</dbReference>
<dbReference type="Gene3D" id="2.60.120.700">
    <property type="entry name" value="Peptidase G1"/>
    <property type="match status" value="1"/>
</dbReference>
<accession>A0AAE0J456</accession>
<feature type="active site" description="Proton acceptor" evidence="1">
    <location>
        <position position="219"/>
    </location>
</feature>
<feature type="chain" id="PRO_5042022465" evidence="3">
    <location>
        <begin position="21"/>
        <end position="285"/>
    </location>
</feature>
<dbReference type="EMBL" id="JAUEPO010000001">
    <property type="protein sequence ID" value="KAK3335901.1"/>
    <property type="molecule type" value="Genomic_DNA"/>
</dbReference>
<dbReference type="AlphaFoldDB" id="A0AAE0J456"/>
<feature type="signal peptide" evidence="3">
    <location>
        <begin position="1"/>
        <end position="20"/>
    </location>
</feature>
<dbReference type="PANTHER" id="PTHR37536:SF1">
    <property type="entry name" value="ASPERGILLOPEPSIN, PUTAITVE (AFU_ORTHOLOGUE AFUA_7G01200)"/>
    <property type="match status" value="1"/>
</dbReference>
<proteinExistence type="predicted"/>
<dbReference type="Proteomes" id="UP001286456">
    <property type="component" value="Unassembled WGS sequence"/>
</dbReference>
<evidence type="ECO:0000256" key="2">
    <source>
        <dbReference type="SAM" id="MobiDB-lite"/>
    </source>
</evidence>
<reference evidence="4" key="1">
    <citation type="journal article" date="2023" name="Mol. Phylogenet. Evol.">
        <title>Genome-scale phylogeny and comparative genomics of the fungal order Sordariales.</title>
        <authorList>
            <person name="Hensen N."/>
            <person name="Bonometti L."/>
            <person name="Westerberg I."/>
            <person name="Brannstrom I.O."/>
            <person name="Guillou S."/>
            <person name="Cros-Aarteil S."/>
            <person name="Calhoun S."/>
            <person name="Haridas S."/>
            <person name="Kuo A."/>
            <person name="Mondo S."/>
            <person name="Pangilinan J."/>
            <person name="Riley R."/>
            <person name="LaButti K."/>
            <person name="Andreopoulos B."/>
            <person name="Lipzen A."/>
            <person name="Chen C."/>
            <person name="Yan M."/>
            <person name="Daum C."/>
            <person name="Ng V."/>
            <person name="Clum A."/>
            <person name="Steindorff A."/>
            <person name="Ohm R.A."/>
            <person name="Martin F."/>
            <person name="Silar P."/>
            <person name="Natvig D.O."/>
            <person name="Lalanne C."/>
            <person name="Gautier V."/>
            <person name="Ament-Velasquez S.L."/>
            <person name="Kruys A."/>
            <person name="Hutchinson M.I."/>
            <person name="Powell A.J."/>
            <person name="Barry K."/>
            <person name="Miller A.N."/>
            <person name="Grigoriev I.V."/>
            <person name="Debuchy R."/>
            <person name="Gladieux P."/>
            <person name="Hiltunen Thoren M."/>
            <person name="Johannesson H."/>
        </authorList>
    </citation>
    <scope>NUCLEOTIDE SEQUENCE</scope>
    <source>
        <strain evidence="4">SMH4131-1</strain>
    </source>
</reference>
<dbReference type="InterPro" id="IPR000250">
    <property type="entry name" value="Peptidase_G1"/>
</dbReference>
<feature type="compositionally biased region" description="Low complexity" evidence="2">
    <location>
        <begin position="57"/>
        <end position="68"/>
    </location>
</feature>
<dbReference type="SUPFAM" id="SSF49899">
    <property type="entry name" value="Concanavalin A-like lectins/glucanases"/>
    <property type="match status" value="1"/>
</dbReference>
<evidence type="ECO:0000313" key="4">
    <source>
        <dbReference type="EMBL" id="KAK3335901.1"/>
    </source>
</evidence>
<evidence type="ECO:0000256" key="1">
    <source>
        <dbReference type="PIRSR" id="PIRSR600250-50"/>
    </source>
</evidence>
<name>A0AAE0J456_9PEZI</name>
<keyword evidence="5" id="KW-1185">Reference proteome</keyword>
<organism evidence="4 5">
    <name type="scientific">Cercophora scortea</name>
    <dbReference type="NCBI Taxonomy" id="314031"/>
    <lineage>
        <taxon>Eukaryota</taxon>
        <taxon>Fungi</taxon>
        <taxon>Dikarya</taxon>
        <taxon>Ascomycota</taxon>
        <taxon>Pezizomycotina</taxon>
        <taxon>Sordariomycetes</taxon>
        <taxon>Sordariomycetidae</taxon>
        <taxon>Sordariales</taxon>
        <taxon>Lasiosphaeriaceae</taxon>
        <taxon>Cercophora</taxon>
    </lineage>
</organism>
<protein>
    <submittedName>
        <fullName evidence="4">Peptidase A4 family-domain-containing protein</fullName>
    </submittedName>
</protein>
<evidence type="ECO:0000256" key="3">
    <source>
        <dbReference type="SAM" id="SignalP"/>
    </source>
</evidence>
<dbReference type="PRINTS" id="PR00977">
    <property type="entry name" value="SCYTLDPTASE"/>
</dbReference>
<dbReference type="Pfam" id="PF01828">
    <property type="entry name" value="Peptidase_A4"/>
    <property type="match status" value="1"/>
</dbReference>
<gene>
    <name evidence="4" type="ORF">B0T19DRAFT_22693</name>
</gene>
<feature type="region of interest" description="Disordered" evidence="2">
    <location>
        <begin position="45"/>
        <end position="71"/>
    </location>
</feature>
<evidence type="ECO:0000313" key="5">
    <source>
        <dbReference type="Proteomes" id="UP001286456"/>
    </source>
</evidence>
<comment type="caution">
    <text evidence="4">The sequence shown here is derived from an EMBL/GenBank/DDBJ whole genome shotgun (WGS) entry which is preliminary data.</text>
</comment>